<evidence type="ECO:0000313" key="2">
    <source>
        <dbReference type="Proteomes" id="UP000184050"/>
    </source>
</evidence>
<dbReference type="AlphaFoldDB" id="A0A1M6HUV9"/>
<evidence type="ECO:0000313" key="1">
    <source>
        <dbReference type="EMBL" id="SHJ25898.1"/>
    </source>
</evidence>
<sequence>MTPALLKILISEKQKKKQILFGRNKKTAIFAVRNFDR</sequence>
<dbReference type="Proteomes" id="UP000184050">
    <property type="component" value="Unassembled WGS sequence"/>
</dbReference>
<organism evidence="1 2">
    <name type="scientific">Tangfeifania diversioriginum</name>
    <dbReference type="NCBI Taxonomy" id="1168035"/>
    <lineage>
        <taxon>Bacteria</taxon>
        <taxon>Pseudomonadati</taxon>
        <taxon>Bacteroidota</taxon>
        <taxon>Bacteroidia</taxon>
        <taxon>Marinilabiliales</taxon>
        <taxon>Prolixibacteraceae</taxon>
        <taxon>Tangfeifania</taxon>
    </lineage>
</organism>
<protein>
    <submittedName>
        <fullName evidence="1">Uncharacterized protein</fullName>
    </submittedName>
</protein>
<name>A0A1M6HUV9_9BACT</name>
<proteinExistence type="predicted"/>
<accession>A0A1M6HUV9</accession>
<dbReference type="STRING" id="1168035.SAMN05444280_11496"/>
<gene>
    <name evidence="1" type="ORF">SAMN05444280_11496</name>
</gene>
<reference evidence="1 2" key="1">
    <citation type="submission" date="2016-11" db="EMBL/GenBank/DDBJ databases">
        <authorList>
            <person name="Jaros S."/>
            <person name="Januszkiewicz K."/>
            <person name="Wedrychowicz H."/>
        </authorList>
    </citation>
    <scope>NUCLEOTIDE SEQUENCE [LARGE SCALE GENOMIC DNA]</scope>
    <source>
        <strain evidence="1 2">DSM 27063</strain>
    </source>
</reference>
<keyword evidence="2" id="KW-1185">Reference proteome</keyword>
<dbReference type="EMBL" id="FQZE01000014">
    <property type="protein sequence ID" value="SHJ25898.1"/>
    <property type="molecule type" value="Genomic_DNA"/>
</dbReference>